<dbReference type="GO" id="GO:0005886">
    <property type="term" value="C:plasma membrane"/>
    <property type="evidence" value="ECO:0000318"/>
    <property type="project" value="GO_Central"/>
</dbReference>
<name>A0A1L8GBN9_XENLA</name>
<evidence type="ECO:0000256" key="7">
    <source>
        <dbReference type="ARBA" id="ARBA00023055"/>
    </source>
</evidence>
<protein>
    <submittedName>
        <fullName evidence="10">Major facilitator superfamily domain-containing protein 2B</fullName>
    </submittedName>
</protein>
<evidence type="ECO:0000256" key="5">
    <source>
        <dbReference type="ARBA" id="ARBA00022692"/>
    </source>
</evidence>
<dbReference type="KEGG" id="xla:108717208"/>
<evidence type="ECO:0000313" key="10">
    <source>
        <dbReference type="RefSeq" id="XP_018119541.1"/>
    </source>
</evidence>
<evidence type="ECO:0000256" key="8">
    <source>
        <dbReference type="ARBA" id="ARBA00023136"/>
    </source>
</evidence>
<dbReference type="SUPFAM" id="SSF103473">
    <property type="entry name" value="MFS general substrate transporter"/>
    <property type="match status" value="1"/>
</dbReference>
<evidence type="ECO:0000256" key="4">
    <source>
        <dbReference type="ARBA" id="ARBA00022475"/>
    </source>
</evidence>
<dbReference type="AGR" id="Xenbase:XB-GENE-6487797"/>
<organism evidence="9 10">
    <name type="scientific">Xenopus laevis</name>
    <name type="common">African clawed frog</name>
    <dbReference type="NCBI Taxonomy" id="8355"/>
    <lineage>
        <taxon>Eukaryota</taxon>
        <taxon>Metazoa</taxon>
        <taxon>Chordata</taxon>
        <taxon>Craniata</taxon>
        <taxon>Vertebrata</taxon>
        <taxon>Euteleostomi</taxon>
        <taxon>Amphibia</taxon>
        <taxon>Batrachia</taxon>
        <taxon>Anura</taxon>
        <taxon>Pipoidea</taxon>
        <taxon>Pipidae</taxon>
        <taxon>Xenopodinae</taxon>
        <taxon>Xenopus</taxon>
        <taxon>Xenopus</taxon>
    </lineage>
</organism>
<keyword evidence="6" id="KW-1133">Transmembrane helix</keyword>
<dbReference type="OrthoDB" id="197206at2759"/>
<dbReference type="STRING" id="8355.A0A1L8GBN9"/>
<evidence type="ECO:0000313" key="11">
    <source>
        <dbReference type="Xenbase" id="XB-GENE-6487797"/>
    </source>
</evidence>
<dbReference type="GO" id="GO:0006869">
    <property type="term" value="P:lipid transport"/>
    <property type="evidence" value="ECO:0000318"/>
    <property type="project" value="GO_Central"/>
</dbReference>
<keyword evidence="7" id="KW-0445">Lipid transport</keyword>
<comment type="similarity">
    <text evidence="2">Belongs to the major facilitator superfamily.</text>
</comment>
<dbReference type="FunFam" id="1.20.1250.20:FF:000183">
    <property type="entry name" value="sodium-dependent lysophosphatidylcholine symporter 1 isoform X2"/>
    <property type="match status" value="1"/>
</dbReference>
<dbReference type="OMA" id="LPMAEWF"/>
<reference evidence="10" key="1">
    <citation type="submission" date="2025-08" db="UniProtKB">
        <authorList>
            <consortium name="RefSeq"/>
        </authorList>
    </citation>
    <scope>IDENTIFICATION</scope>
    <source>
        <strain evidence="10">J_2021</strain>
        <tissue evidence="10">Erythrocytes</tissue>
    </source>
</reference>
<keyword evidence="4" id="KW-1003">Cell membrane</keyword>
<dbReference type="PANTHER" id="PTHR11328">
    <property type="entry name" value="MAJOR FACILITATOR SUPERFAMILY DOMAIN-CONTAINING PROTEIN"/>
    <property type="match status" value="1"/>
</dbReference>
<evidence type="ECO:0000256" key="3">
    <source>
        <dbReference type="ARBA" id="ARBA00022448"/>
    </source>
</evidence>
<dbReference type="GO" id="GO:0051977">
    <property type="term" value="P:lysophospholipid transport"/>
    <property type="evidence" value="ECO:0007669"/>
    <property type="project" value="UniProtKB-ARBA"/>
</dbReference>
<keyword evidence="3" id="KW-0813">Transport</keyword>
<evidence type="ECO:0000256" key="1">
    <source>
        <dbReference type="ARBA" id="ARBA00004651"/>
    </source>
</evidence>
<dbReference type="AlphaFoldDB" id="A0A1L8GBN9"/>
<dbReference type="InterPro" id="IPR039672">
    <property type="entry name" value="MFS_2"/>
</dbReference>
<evidence type="ECO:0000313" key="9">
    <source>
        <dbReference type="Proteomes" id="UP000186698"/>
    </source>
</evidence>
<dbReference type="GO" id="GO:0008643">
    <property type="term" value="P:carbohydrate transport"/>
    <property type="evidence" value="ECO:0007669"/>
    <property type="project" value="InterPro"/>
</dbReference>
<dbReference type="Bgee" id="108717208">
    <property type="expression patterns" value="Expressed in lung and 16 other cell types or tissues"/>
</dbReference>
<dbReference type="PANTHER" id="PTHR11328:SF30">
    <property type="entry name" value="SPHINGOSINE-1-PHOSPHATE TRANSPORTER MFSD2B"/>
    <property type="match status" value="1"/>
</dbReference>
<dbReference type="PaxDb" id="8355-A0A1L8GBN9"/>
<dbReference type="Proteomes" id="UP000186698">
    <property type="component" value="Chromosome 5L"/>
</dbReference>
<keyword evidence="8" id="KW-0472">Membrane</keyword>
<dbReference type="GO" id="GO:0046624">
    <property type="term" value="F:sphingolipid transporter activity"/>
    <property type="evidence" value="ECO:0000318"/>
    <property type="project" value="GO_Central"/>
</dbReference>
<dbReference type="GeneID" id="108717208"/>
<dbReference type="RefSeq" id="XP_018119541.1">
    <property type="nucleotide sequence ID" value="XM_018264052.2"/>
</dbReference>
<comment type="subcellular location">
    <subcellularLocation>
        <location evidence="1">Cell membrane</location>
        <topology evidence="1">Multi-pass membrane protein</topology>
    </subcellularLocation>
</comment>
<evidence type="ECO:0000256" key="2">
    <source>
        <dbReference type="ARBA" id="ARBA00008335"/>
    </source>
</evidence>
<dbReference type="Pfam" id="PF13347">
    <property type="entry name" value="MFS_2"/>
    <property type="match status" value="1"/>
</dbReference>
<proteinExistence type="inferred from homology"/>
<dbReference type="CTD" id="108717208"/>
<dbReference type="Xenbase" id="XB-GENE-6487797">
    <property type="gene designation" value="mfsd2b.L"/>
</dbReference>
<dbReference type="InterPro" id="IPR036259">
    <property type="entry name" value="MFS_trans_sf"/>
</dbReference>
<dbReference type="GO" id="GO:0055085">
    <property type="term" value="P:transmembrane transport"/>
    <property type="evidence" value="ECO:0000318"/>
    <property type="project" value="GO_Central"/>
</dbReference>
<gene>
    <name evidence="10 11" type="primary">mfsd2b.L</name>
</gene>
<dbReference type="GO" id="GO:0015293">
    <property type="term" value="F:symporter activity"/>
    <property type="evidence" value="ECO:0007669"/>
    <property type="project" value="InterPro"/>
</dbReference>
<sequence>MAERSRDLPLLTLTSSTRRALRLRARQARDAKLSVFSKICYAIGGAPNQVSGSASAFFLQIYLLDVALISPYQVSLVLSLGKTWGGITDPLVGYCINKSKWTRIGRLMPWMLGCTPFLMMSYFLLWFVPTFETGRVVWYLAFFCCFQALSTAYHVPYTILTMFLSTDQTERDSATAYRMTVEVLGTLIGAAVQGQIVASAHTGSDCHLTNGTGNLTADFPHEPTDHITSARQVYMIAAGIIGCLYLLCTAVLFLGVKERDDPYALVAGEVIPFFQGFRKTMQFGPYLNLISSFLLISAAVQIQQSNFVLFCTHAADLQDHFQNLVLTILIAAVLSIPFWQWFLGKFGKKIAAFGISLMIPFSIMLVTISNTVVAYVVAVTSGLSIAASLLLPWSMLPDVVDNFRLTNPQGKGLEAIFYSSFVFFTKLSAGIALGISTLSLQFAGYDTTLCKQAYSVVLTLKLLIGAVPALMIIIGLIILAFYPITEDTRKQTELALDGIRMRTRRSTLIVI</sequence>
<accession>A0A1L8GBN9</accession>
<keyword evidence="9" id="KW-1185">Reference proteome</keyword>
<evidence type="ECO:0000256" key="6">
    <source>
        <dbReference type="ARBA" id="ARBA00022989"/>
    </source>
</evidence>
<keyword evidence="5" id="KW-0812">Transmembrane</keyword>
<dbReference type="FunFam" id="1.20.1250.20:FF:000185">
    <property type="entry name" value="sodium-dependent lysophosphatidylcholine symporter 1 isoform X1"/>
    <property type="match status" value="1"/>
</dbReference>
<dbReference type="Gene3D" id="1.20.1250.20">
    <property type="entry name" value="MFS general substrate transporter like domains"/>
    <property type="match status" value="1"/>
</dbReference>